<evidence type="ECO:0000313" key="2">
    <source>
        <dbReference type="Proteomes" id="UP000646211"/>
    </source>
</evidence>
<sequence>MGSLKNYFTTTAILLFAQSEKTESVLKPITFKKKQNSLLWKKLNEKVLQTTKKTNLPYFISDENTQIGAAFGEKIVHSIQEIFDKGFDNVIVIGNDCPELNVHHLLEAACKLQTYDSVLGADFNGGAYLIGVSKSSFIPQEFEIISWQTPSVYSELQLLFSKQTISLLQPLNDCNDTFDFKKAIYKLPFSSFFRNTILSLLQKVIPINHFETSLVSYEFIILTHNKGSPIWL</sequence>
<keyword evidence="2" id="KW-1185">Reference proteome</keyword>
<reference evidence="1" key="1">
    <citation type="submission" date="2020-11" db="EMBL/GenBank/DDBJ databases">
        <title>Genome of Flavobacterium soyangense.</title>
        <authorList>
            <person name="Liu Q."/>
            <person name="Xin Y.-H."/>
        </authorList>
    </citation>
    <scope>NUCLEOTIDE SEQUENCE</scope>
    <source>
        <strain evidence="1">CGMCC 1.13493</strain>
    </source>
</reference>
<dbReference type="Proteomes" id="UP000646211">
    <property type="component" value="Unassembled WGS sequence"/>
</dbReference>
<dbReference type="PANTHER" id="PTHR36529">
    <property type="entry name" value="SLL1095 PROTEIN"/>
    <property type="match status" value="1"/>
</dbReference>
<accession>A0A930UF17</accession>
<dbReference type="Pfam" id="PF09837">
    <property type="entry name" value="DUF2064"/>
    <property type="match status" value="1"/>
</dbReference>
<dbReference type="AlphaFoldDB" id="A0A930UF17"/>
<organism evidence="1 2">
    <name type="scientific">Flavobacterium soyangense</name>
    <dbReference type="NCBI Taxonomy" id="2023265"/>
    <lineage>
        <taxon>Bacteria</taxon>
        <taxon>Pseudomonadati</taxon>
        <taxon>Bacteroidota</taxon>
        <taxon>Flavobacteriia</taxon>
        <taxon>Flavobacteriales</taxon>
        <taxon>Flavobacteriaceae</taxon>
        <taxon>Flavobacterium</taxon>
    </lineage>
</organism>
<dbReference type="RefSeq" id="WP_194312828.1">
    <property type="nucleotide sequence ID" value="NZ_JADHEC010000036.1"/>
</dbReference>
<protein>
    <submittedName>
        <fullName evidence="1">DUF2064 domain-containing protein</fullName>
    </submittedName>
</protein>
<proteinExistence type="predicted"/>
<dbReference type="EMBL" id="JADHEC010000036">
    <property type="protein sequence ID" value="MBF2709589.1"/>
    <property type="molecule type" value="Genomic_DNA"/>
</dbReference>
<dbReference type="Gene3D" id="3.90.550.10">
    <property type="entry name" value="Spore Coat Polysaccharide Biosynthesis Protein SpsA, Chain A"/>
    <property type="match status" value="1"/>
</dbReference>
<evidence type="ECO:0000313" key="1">
    <source>
        <dbReference type="EMBL" id="MBF2709589.1"/>
    </source>
</evidence>
<dbReference type="PANTHER" id="PTHR36529:SF1">
    <property type="entry name" value="GLYCOSYLTRANSFERASE"/>
    <property type="match status" value="1"/>
</dbReference>
<gene>
    <name evidence="1" type="ORF">IR213_13480</name>
</gene>
<dbReference type="InterPro" id="IPR029044">
    <property type="entry name" value="Nucleotide-diphossugar_trans"/>
</dbReference>
<dbReference type="InterPro" id="IPR018641">
    <property type="entry name" value="Trfase_1_rSAM/seldom-assoc"/>
</dbReference>
<dbReference type="SUPFAM" id="SSF53448">
    <property type="entry name" value="Nucleotide-diphospho-sugar transferases"/>
    <property type="match status" value="1"/>
</dbReference>
<comment type="caution">
    <text evidence="1">The sequence shown here is derived from an EMBL/GenBank/DDBJ whole genome shotgun (WGS) entry which is preliminary data.</text>
</comment>
<name>A0A930UF17_9FLAO</name>